<dbReference type="InterPro" id="IPR050570">
    <property type="entry name" value="Cell_wall_metabolism_enzyme"/>
</dbReference>
<evidence type="ECO:0000313" key="10">
    <source>
        <dbReference type="EMBL" id="SFG24234.1"/>
    </source>
</evidence>
<sequence length="403" mass="42422">MHPPKFHMLPRPRRPAPWLAAGLALALVWALGASYLIVFHDDVLAGFVARQAALRDAYEARIGELQDHLDRDRRDRVGSEAGLAERVAAALERQAELERRTAALGDLERQALSEPSTTGALPDRSDGPRSGGYDGLLLRPTEGSAPARSAIEPLPRRSAREAETGLIRLEARLDGLQAAQGERLARLAARAGDAVRGLRGLIGRTGLDPDRFDAAVPAAGLGGPLVPLNGRALDGSGFAEGLALARRTLDDGERLRRVAATLPLARPIRGASIVSSPFGTRLDPFTRGLALHTGLDLKAEYGEPARATAPGRVVTAEAAGGYGNMVEIDHGHGLTTRFGHLARIGVRPGQRVAAGDVIGSVGSTGRSTGAHLHYETRIDGAPVDPQRFLDAGATVATARLGAD</sequence>
<evidence type="ECO:0000313" key="11">
    <source>
        <dbReference type="Proteomes" id="UP000185487"/>
    </source>
</evidence>
<dbReference type="GO" id="GO:0006508">
    <property type="term" value="P:proteolysis"/>
    <property type="evidence" value="ECO:0007669"/>
    <property type="project" value="UniProtKB-KW"/>
</dbReference>
<reference evidence="10 12" key="2">
    <citation type="submission" date="2016-10" db="EMBL/GenBank/DDBJ databases">
        <authorList>
            <person name="Varghese N."/>
            <person name="Submissions S."/>
        </authorList>
    </citation>
    <scope>NUCLEOTIDE SEQUENCE [LARGE SCALE GENOMIC DNA]</scope>
    <source>
        <strain evidence="10 12">CBMB27</strain>
    </source>
</reference>
<dbReference type="PANTHER" id="PTHR21666:SF288">
    <property type="entry name" value="CELL DIVISION PROTEIN YTFB"/>
    <property type="match status" value="1"/>
</dbReference>
<accession>A0AAE8HMW1</accession>
<evidence type="ECO:0000256" key="4">
    <source>
        <dbReference type="ARBA" id="ARBA00022801"/>
    </source>
</evidence>
<keyword evidence="11" id="KW-1185">Reference proteome</keyword>
<evidence type="ECO:0000256" key="2">
    <source>
        <dbReference type="ARBA" id="ARBA00022670"/>
    </source>
</evidence>
<evidence type="ECO:0000259" key="8">
    <source>
        <dbReference type="Pfam" id="PF01551"/>
    </source>
</evidence>
<keyword evidence="2" id="KW-0645">Protease</keyword>
<dbReference type="InterPro" id="IPR011055">
    <property type="entry name" value="Dup_hybrid_motif"/>
</dbReference>
<keyword evidence="3" id="KW-0479">Metal-binding</keyword>
<dbReference type="Proteomes" id="UP000185487">
    <property type="component" value="Chromosome"/>
</dbReference>
<dbReference type="KEGG" id="mphy:MCBMB27_01431"/>
<evidence type="ECO:0000256" key="5">
    <source>
        <dbReference type="ARBA" id="ARBA00022833"/>
    </source>
</evidence>
<dbReference type="InterPro" id="IPR016047">
    <property type="entry name" value="M23ase_b-sheet_dom"/>
</dbReference>
<keyword evidence="4" id="KW-0378">Hydrolase</keyword>
<dbReference type="EMBL" id="CP015367">
    <property type="protein sequence ID" value="APT30722.1"/>
    <property type="molecule type" value="Genomic_DNA"/>
</dbReference>
<reference evidence="9 11" key="1">
    <citation type="submission" date="2016-04" db="EMBL/GenBank/DDBJ databases">
        <title>Complete genome sequencing and analysis of CBMB27, Methylobacterium phyllosphaerae isolated from leaf tissues of rice (Oryza sativa L.).</title>
        <authorList>
            <person name="Lee Y."/>
            <person name="Hwangbo K."/>
            <person name="Chung H."/>
            <person name="Yoo J."/>
            <person name="Kim K.Y."/>
            <person name="Sa T.M."/>
            <person name="Um Y."/>
            <person name="Madhaiyan M."/>
        </authorList>
    </citation>
    <scope>NUCLEOTIDE SEQUENCE [LARGE SCALE GENOMIC DNA]</scope>
    <source>
        <strain evidence="9 11">CBMB27</strain>
    </source>
</reference>
<dbReference type="CDD" id="cd12797">
    <property type="entry name" value="M23_peptidase"/>
    <property type="match status" value="1"/>
</dbReference>
<dbReference type="PANTHER" id="PTHR21666">
    <property type="entry name" value="PEPTIDASE-RELATED"/>
    <property type="match status" value="1"/>
</dbReference>
<evidence type="ECO:0000256" key="3">
    <source>
        <dbReference type="ARBA" id="ARBA00022723"/>
    </source>
</evidence>
<name>A0AAE8HMW1_9HYPH</name>
<dbReference type="Proteomes" id="UP000199140">
    <property type="component" value="Unassembled WGS sequence"/>
</dbReference>
<keyword evidence="6" id="KW-0482">Metalloprotease</keyword>
<dbReference type="FunFam" id="2.70.70.10:FF:000006">
    <property type="entry name" value="M23 family peptidase"/>
    <property type="match status" value="1"/>
</dbReference>
<dbReference type="Pfam" id="PF01551">
    <property type="entry name" value="Peptidase_M23"/>
    <property type="match status" value="1"/>
</dbReference>
<dbReference type="SUPFAM" id="SSF51261">
    <property type="entry name" value="Duplicated hybrid motif"/>
    <property type="match status" value="1"/>
</dbReference>
<dbReference type="RefSeq" id="WP_053608290.1">
    <property type="nucleotide sequence ID" value="NZ_CP015367.1"/>
</dbReference>
<protein>
    <submittedName>
        <fullName evidence="9">Murein DD-endopeptidase MepM</fullName>
    </submittedName>
    <submittedName>
        <fullName evidence="10">Peptidase family M23</fullName>
    </submittedName>
</protein>
<organism evidence="10 12">
    <name type="scientific">Methylobacterium phyllosphaerae</name>
    <dbReference type="NCBI Taxonomy" id="418223"/>
    <lineage>
        <taxon>Bacteria</taxon>
        <taxon>Pseudomonadati</taxon>
        <taxon>Pseudomonadota</taxon>
        <taxon>Alphaproteobacteria</taxon>
        <taxon>Hyphomicrobiales</taxon>
        <taxon>Methylobacteriaceae</taxon>
        <taxon>Methylobacterium</taxon>
    </lineage>
</organism>
<feature type="region of interest" description="Disordered" evidence="7">
    <location>
        <begin position="105"/>
        <end position="157"/>
    </location>
</feature>
<dbReference type="GO" id="GO:0004222">
    <property type="term" value="F:metalloendopeptidase activity"/>
    <property type="evidence" value="ECO:0007669"/>
    <property type="project" value="TreeGrafter"/>
</dbReference>
<evidence type="ECO:0000313" key="9">
    <source>
        <dbReference type="EMBL" id="APT30722.1"/>
    </source>
</evidence>
<dbReference type="Gene3D" id="2.70.70.10">
    <property type="entry name" value="Glucose Permease (Domain IIA)"/>
    <property type="match status" value="1"/>
</dbReference>
<dbReference type="EMBL" id="FOPK01000001">
    <property type="protein sequence ID" value="SFG24234.1"/>
    <property type="molecule type" value="Genomic_DNA"/>
</dbReference>
<evidence type="ECO:0000256" key="6">
    <source>
        <dbReference type="ARBA" id="ARBA00023049"/>
    </source>
</evidence>
<feature type="domain" description="M23ase beta-sheet core" evidence="8">
    <location>
        <begin position="291"/>
        <end position="385"/>
    </location>
</feature>
<gene>
    <name evidence="9" type="ORF">MCBMB27_01431</name>
    <name evidence="10" type="ORF">SAMN05192567_101217</name>
</gene>
<dbReference type="AlphaFoldDB" id="A0AAE8HMW1"/>
<evidence type="ECO:0000256" key="7">
    <source>
        <dbReference type="SAM" id="MobiDB-lite"/>
    </source>
</evidence>
<keyword evidence="5" id="KW-0862">Zinc</keyword>
<evidence type="ECO:0000313" key="12">
    <source>
        <dbReference type="Proteomes" id="UP000199140"/>
    </source>
</evidence>
<comment type="cofactor">
    <cofactor evidence="1">
        <name>Zn(2+)</name>
        <dbReference type="ChEBI" id="CHEBI:29105"/>
    </cofactor>
</comment>
<evidence type="ECO:0000256" key="1">
    <source>
        <dbReference type="ARBA" id="ARBA00001947"/>
    </source>
</evidence>
<dbReference type="GO" id="GO:0046872">
    <property type="term" value="F:metal ion binding"/>
    <property type="evidence" value="ECO:0007669"/>
    <property type="project" value="UniProtKB-KW"/>
</dbReference>
<proteinExistence type="predicted"/>